<feature type="region of interest" description="Disordered" evidence="1">
    <location>
        <begin position="331"/>
        <end position="360"/>
    </location>
</feature>
<evidence type="ECO:0008006" key="4">
    <source>
        <dbReference type="Google" id="ProtNLM"/>
    </source>
</evidence>
<dbReference type="AlphaFoldDB" id="A0AAV7LSL8"/>
<name>A0AAV7LSL8_PLEWA</name>
<dbReference type="PANTHER" id="PTHR11505">
    <property type="entry name" value="L1 TRANSPOSABLE ELEMENT-RELATED"/>
    <property type="match status" value="1"/>
</dbReference>
<dbReference type="InterPro" id="IPR004244">
    <property type="entry name" value="Transposase_22"/>
</dbReference>
<dbReference type="EMBL" id="JANPWB010000015">
    <property type="protein sequence ID" value="KAJ1093349.1"/>
    <property type="molecule type" value="Genomic_DNA"/>
</dbReference>
<reference evidence="2" key="1">
    <citation type="journal article" date="2022" name="bioRxiv">
        <title>Sequencing and chromosome-scale assembly of the giantPleurodeles waltlgenome.</title>
        <authorList>
            <person name="Brown T."/>
            <person name="Elewa A."/>
            <person name="Iarovenko S."/>
            <person name="Subramanian E."/>
            <person name="Araus A.J."/>
            <person name="Petzold A."/>
            <person name="Susuki M."/>
            <person name="Suzuki K.-i.T."/>
            <person name="Hayashi T."/>
            <person name="Toyoda A."/>
            <person name="Oliveira C."/>
            <person name="Osipova E."/>
            <person name="Leigh N.D."/>
            <person name="Simon A."/>
            <person name="Yun M.H."/>
        </authorList>
    </citation>
    <scope>NUCLEOTIDE SEQUENCE</scope>
    <source>
        <strain evidence="2">20211129_DDA</strain>
        <tissue evidence="2">Liver</tissue>
    </source>
</reference>
<evidence type="ECO:0000256" key="1">
    <source>
        <dbReference type="SAM" id="MobiDB-lite"/>
    </source>
</evidence>
<evidence type="ECO:0000313" key="2">
    <source>
        <dbReference type="EMBL" id="KAJ1093349.1"/>
    </source>
</evidence>
<evidence type="ECO:0000313" key="3">
    <source>
        <dbReference type="Proteomes" id="UP001066276"/>
    </source>
</evidence>
<proteinExistence type="predicted"/>
<keyword evidence="3" id="KW-1185">Reference proteome</keyword>
<gene>
    <name evidence="2" type="ORF">NDU88_006453</name>
</gene>
<protein>
    <recommendedName>
        <fullName evidence="4">LINE-1 type transposase domain-containing protein 1</fullName>
    </recommendedName>
</protein>
<comment type="caution">
    <text evidence="2">The sequence shown here is derived from an EMBL/GenBank/DDBJ whole genome shotgun (WGS) entry which is preliminary data.</text>
</comment>
<organism evidence="2 3">
    <name type="scientific">Pleurodeles waltl</name>
    <name type="common">Iberian ribbed newt</name>
    <dbReference type="NCBI Taxonomy" id="8319"/>
    <lineage>
        <taxon>Eukaryota</taxon>
        <taxon>Metazoa</taxon>
        <taxon>Chordata</taxon>
        <taxon>Craniata</taxon>
        <taxon>Vertebrata</taxon>
        <taxon>Euteleostomi</taxon>
        <taxon>Amphibia</taxon>
        <taxon>Batrachia</taxon>
        <taxon>Caudata</taxon>
        <taxon>Salamandroidea</taxon>
        <taxon>Salamandridae</taxon>
        <taxon>Pleurodelinae</taxon>
        <taxon>Pleurodeles</taxon>
    </lineage>
</organism>
<dbReference type="Proteomes" id="UP001066276">
    <property type="component" value="Chromosome 11"/>
</dbReference>
<accession>A0AAV7LSL8</accession>
<sequence>MLVRWAYYGLLRRAQLLAGPRSGGWCSRGEGSLGVFPPEWRLDGAALADYTVAGERNGAIYYIYAAPTETDLFGGSGEALAVPATAEEPSCAELLGAIHGARVAMERKIETVAVEVNLLQADLRKISDKVEVVEGSFVDLQTEVGTLRKQMAQVTFTVGTLEARLEDSEGRSRRNNVRLLGFPERAEGSTVECFVEEWTREVLQLVGLSRVFVVERAHRALVAPPRPGAPQRAIIARLLNYKDMDCILQTARETDRAIFENCKISIYPDYTNKVKSSRKGFLEVKAKLRAMNIRYMLLYPARLKVFSRGKSQFFDHPEEVQRWREMWDKVGPGPSGQSGVGSARTSGVNGTDWRRSGDGPLRVSAQRFHNSVSRI</sequence>
<dbReference type="Gene3D" id="3.30.70.1820">
    <property type="entry name" value="L1 transposable element, RRM domain"/>
    <property type="match status" value="1"/>
</dbReference>